<keyword evidence="3" id="KW-1185">Reference proteome</keyword>
<protein>
    <submittedName>
        <fullName evidence="2">TIGR03089 family protein</fullName>
    </submittedName>
</protein>
<dbReference type="Pfam" id="PF00501">
    <property type="entry name" value="AMP-binding"/>
    <property type="match status" value="1"/>
</dbReference>
<feature type="domain" description="AMP-dependent synthetase/ligase" evidence="1">
    <location>
        <begin position="26"/>
        <end position="104"/>
    </location>
</feature>
<dbReference type="InterPro" id="IPR042099">
    <property type="entry name" value="ANL_N_sf"/>
</dbReference>
<dbReference type="Proteomes" id="UP001500503">
    <property type="component" value="Unassembled WGS sequence"/>
</dbReference>
<dbReference type="InterPro" id="IPR017523">
    <property type="entry name" value="Rv3268"/>
</dbReference>
<gene>
    <name evidence="2" type="ORF">GCM10023191_085720</name>
</gene>
<evidence type="ECO:0000313" key="3">
    <source>
        <dbReference type="Proteomes" id="UP001500503"/>
    </source>
</evidence>
<dbReference type="NCBIfam" id="TIGR03089">
    <property type="entry name" value="TIGR03089 family protein"/>
    <property type="match status" value="1"/>
</dbReference>
<dbReference type="Gene3D" id="3.40.50.12780">
    <property type="entry name" value="N-terminal domain of ligase-like"/>
    <property type="match status" value="1"/>
</dbReference>
<name>A0ABP8R1C5_9ACTN</name>
<accession>A0ABP8R1C5</accession>
<dbReference type="EMBL" id="BAABHF010000050">
    <property type="protein sequence ID" value="GAA4515656.1"/>
    <property type="molecule type" value="Genomic_DNA"/>
</dbReference>
<evidence type="ECO:0000259" key="1">
    <source>
        <dbReference type="Pfam" id="PF00501"/>
    </source>
</evidence>
<proteinExistence type="predicted"/>
<dbReference type="SUPFAM" id="SSF56801">
    <property type="entry name" value="Acetyl-CoA synthetase-like"/>
    <property type="match status" value="1"/>
</dbReference>
<dbReference type="InterPro" id="IPR000873">
    <property type="entry name" value="AMP-dep_synth/lig_dom"/>
</dbReference>
<reference evidence="3" key="1">
    <citation type="journal article" date="2019" name="Int. J. Syst. Evol. Microbiol.">
        <title>The Global Catalogue of Microorganisms (GCM) 10K type strain sequencing project: providing services to taxonomists for standard genome sequencing and annotation.</title>
        <authorList>
            <consortium name="The Broad Institute Genomics Platform"/>
            <consortium name="The Broad Institute Genome Sequencing Center for Infectious Disease"/>
            <person name="Wu L."/>
            <person name="Ma J."/>
        </authorList>
    </citation>
    <scope>NUCLEOTIDE SEQUENCE [LARGE SCALE GENOMIC DNA]</scope>
    <source>
        <strain evidence="3">JCM 17933</strain>
    </source>
</reference>
<comment type="caution">
    <text evidence="2">The sequence shown here is derived from an EMBL/GenBank/DDBJ whole genome shotgun (WGS) entry which is preliminary data.</text>
</comment>
<organism evidence="2 3">
    <name type="scientific">Actinoallomurus oryzae</name>
    <dbReference type="NCBI Taxonomy" id="502180"/>
    <lineage>
        <taxon>Bacteria</taxon>
        <taxon>Bacillati</taxon>
        <taxon>Actinomycetota</taxon>
        <taxon>Actinomycetes</taxon>
        <taxon>Streptosporangiales</taxon>
        <taxon>Thermomonosporaceae</taxon>
        <taxon>Actinoallomurus</taxon>
    </lineage>
</organism>
<sequence>MGQALGQALPFTFMSHPVDLLRGALAAEPSRPLVTFYDDATGERVELSVKTFDNWVAKTANLLIDGLAADPGARVALALPVHWQTAVWLFACWSAGLTAIPVDEGEIPADADLVAAAPDRLEAALATGAEVVGLSLHALGAPLAECPPGVTDYAVEVRSYGDHFTAVTDADAPAVEIAGEVMSGARLVAAGEAMGLPPQTRTLTTVSYATVEGLLSGLIGPLAAQGSVIICQNLDETRLNRRISLERATTTSL</sequence>
<evidence type="ECO:0000313" key="2">
    <source>
        <dbReference type="EMBL" id="GAA4515656.1"/>
    </source>
</evidence>